<gene>
    <name evidence="1" type="ORF">F5876DRAFT_82216</name>
</gene>
<evidence type="ECO:0000313" key="2">
    <source>
        <dbReference type="Proteomes" id="UP001163835"/>
    </source>
</evidence>
<organism evidence="1 2">
    <name type="scientific">Lentinula aff. lateritia</name>
    <dbReference type="NCBI Taxonomy" id="2804960"/>
    <lineage>
        <taxon>Eukaryota</taxon>
        <taxon>Fungi</taxon>
        <taxon>Dikarya</taxon>
        <taxon>Basidiomycota</taxon>
        <taxon>Agaricomycotina</taxon>
        <taxon>Agaricomycetes</taxon>
        <taxon>Agaricomycetidae</taxon>
        <taxon>Agaricales</taxon>
        <taxon>Marasmiineae</taxon>
        <taxon>Omphalotaceae</taxon>
        <taxon>Lentinula</taxon>
    </lineage>
</organism>
<evidence type="ECO:0000313" key="1">
    <source>
        <dbReference type="EMBL" id="KAJ3805065.1"/>
    </source>
</evidence>
<proteinExistence type="predicted"/>
<name>A0ACC1TKM8_9AGAR</name>
<keyword evidence="2" id="KW-1185">Reference proteome</keyword>
<reference evidence="1" key="1">
    <citation type="submission" date="2022-09" db="EMBL/GenBank/DDBJ databases">
        <title>A Global Phylogenomic Analysis of the Shiitake Genus Lentinula.</title>
        <authorList>
            <consortium name="DOE Joint Genome Institute"/>
            <person name="Sierra-Patev S."/>
            <person name="Min B."/>
            <person name="Naranjo-Ortiz M."/>
            <person name="Looney B."/>
            <person name="Konkel Z."/>
            <person name="Slot J.C."/>
            <person name="Sakamoto Y."/>
            <person name="Steenwyk J.L."/>
            <person name="Rokas A."/>
            <person name="Carro J."/>
            <person name="Camarero S."/>
            <person name="Ferreira P."/>
            <person name="Molpeceres G."/>
            <person name="Ruiz-Duenas F.J."/>
            <person name="Serrano A."/>
            <person name="Henrissat B."/>
            <person name="Drula E."/>
            <person name="Hughes K.W."/>
            <person name="Mata J.L."/>
            <person name="Ishikawa N.K."/>
            <person name="Vargas-Isla R."/>
            <person name="Ushijima S."/>
            <person name="Smith C.A."/>
            <person name="Ahrendt S."/>
            <person name="Andreopoulos W."/>
            <person name="He G."/>
            <person name="Labutti K."/>
            <person name="Lipzen A."/>
            <person name="Ng V."/>
            <person name="Riley R."/>
            <person name="Sandor L."/>
            <person name="Barry K."/>
            <person name="Martinez A.T."/>
            <person name="Xiao Y."/>
            <person name="Gibbons J.G."/>
            <person name="Terashima K."/>
            <person name="Grigoriev I.V."/>
            <person name="Hibbett D.S."/>
        </authorList>
    </citation>
    <scope>NUCLEOTIDE SEQUENCE</scope>
    <source>
        <strain evidence="1">TMI1499</strain>
    </source>
</reference>
<dbReference type="Proteomes" id="UP001163835">
    <property type="component" value="Unassembled WGS sequence"/>
</dbReference>
<dbReference type="EMBL" id="MU795699">
    <property type="protein sequence ID" value="KAJ3805065.1"/>
    <property type="molecule type" value="Genomic_DNA"/>
</dbReference>
<sequence>MLMFETHKLDWDANKPTSQEREISIKSSPMSLILPTTAGKSHLIHLVDTPGHVNFIDEVPLAIRLVDGVLLVVDVVEGLMVGTEAINRRPMQENRWCLSPTTLQTYKPSVPLDGY</sequence>
<comment type="caution">
    <text evidence="1">The sequence shown here is derived from an EMBL/GenBank/DDBJ whole genome shotgun (WGS) entry which is preliminary data.</text>
</comment>
<keyword evidence="1" id="KW-0378">Hydrolase</keyword>
<accession>A0ACC1TKM8</accession>
<protein>
    <submittedName>
        <fullName evidence="1">P-loop containing nucleoside triphosphate hydrolase protein</fullName>
    </submittedName>
</protein>